<dbReference type="KEGG" id="vg:63210713"/>
<dbReference type="Proteomes" id="UP000225965">
    <property type="component" value="Segment"/>
</dbReference>
<reference evidence="1 2" key="1">
    <citation type="submission" date="2016-11" db="EMBL/GenBank/DDBJ databases">
        <authorList>
            <person name="Brown T."/>
            <person name="Davidson K."/>
            <person name="Doll Z."/>
            <person name="Jansson R."/>
            <person name="Janyszek T."/>
            <person name="Lwin C."/>
            <person name="Patil S."/>
            <person name="Piper J."/>
            <person name="Rajendiran N."/>
            <person name="Rittenhouse N.L."/>
            <person name="Younker T.P."/>
            <person name="Zhang J."/>
            <person name="Garlena R.A."/>
            <person name="Russell D.A."/>
            <person name="Pope W.H."/>
            <person name="Jacobs-Sera D."/>
            <person name="Hatfull G.F."/>
        </authorList>
    </citation>
    <scope>NUCLEOTIDE SEQUENCE [LARGE SCALE GENOMIC DNA]</scope>
</reference>
<dbReference type="GeneID" id="63210713"/>
<sequence length="85" mass="9397">MTIEQPGEILRRGDVYATVLPYSTQGHGVHKDTYRWAVYVVGSHGAALMADGVKHRRGDAPAAEREANHAATAEFKTWSERINGY</sequence>
<gene>
    <name evidence="1" type="primary">173</name>
    <name evidence="1" type="ORF">PBI_MRMAGOO_173</name>
</gene>
<accession>A0A1L6BYT0</accession>
<dbReference type="RefSeq" id="YP_010014058.1">
    <property type="nucleotide sequence ID" value="NC_053515.1"/>
</dbReference>
<keyword evidence="2" id="KW-1185">Reference proteome</keyword>
<organism evidence="1 2">
    <name type="scientific">Mycobacterium phage MrMagoo</name>
    <dbReference type="NCBI Taxonomy" id="1927020"/>
    <lineage>
        <taxon>Viruses</taxon>
        <taxon>Duplodnaviria</taxon>
        <taxon>Heunggongvirae</taxon>
        <taxon>Uroviricota</taxon>
        <taxon>Caudoviricetes</taxon>
        <taxon>Vilmaviridae</taxon>
        <taxon>Mclasvirinae</taxon>
        <taxon>Reyvirus</taxon>
        <taxon>Reyvirus mrmagoo</taxon>
    </lineage>
</organism>
<protein>
    <submittedName>
        <fullName evidence="1">Uncharacterized protein</fullName>
    </submittedName>
</protein>
<dbReference type="EMBL" id="KY223999">
    <property type="protein sequence ID" value="APQ42253.1"/>
    <property type="molecule type" value="Genomic_DNA"/>
</dbReference>
<name>A0A1L6BYT0_9CAUD</name>
<evidence type="ECO:0000313" key="1">
    <source>
        <dbReference type="EMBL" id="APQ42253.1"/>
    </source>
</evidence>
<proteinExistence type="predicted"/>
<evidence type="ECO:0000313" key="2">
    <source>
        <dbReference type="Proteomes" id="UP000225965"/>
    </source>
</evidence>